<dbReference type="Proteomes" id="UP000450676">
    <property type="component" value="Unassembled WGS sequence"/>
</dbReference>
<protein>
    <submittedName>
        <fullName evidence="2">Uncharacterized protein</fullName>
    </submittedName>
</protein>
<feature type="region of interest" description="Disordered" evidence="1">
    <location>
        <begin position="1"/>
        <end position="30"/>
    </location>
</feature>
<dbReference type="RefSeq" id="WP_161075575.1">
    <property type="nucleotide sequence ID" value="NZ_CP086370.1"/>
</dbReference>
<reference evidence="2 3" key="1">
    <citation type="submission" date="2019-12" db="EMBL/GenBank/DDBJ databases">
        <title>Novel species isolated from a subtropical stream in China.</title>
        <authorList>
            <person name="Lu H."/>
        </authorList>
    </citation>
    <scope>NUCLEOTIDE SEQUENCE [LARGE SCALE GENOMIC DNA]</scope>
    <source>
        <strain evidence="2 3">FT127W</strain>
    </source>
</reference>
<name>A0A7X4KQJ2_9BURK</name>
<dbReference type="EMBL" id="WWCU01000066">
    <property type="protein sequence ID" value="MYN11307.1"/>
    <property type="molecule type" value="Genomic_DNA"/>
</dbReference>
<evidence type="ECO:0000313" key="2">
    <source>
        <dbReference type="EMBL" id="MYN11307.1"/>
    </source>
</evidence>
<organism evidence="2 3">
    <name type="scientific">Pseudoduganella aquatica</name>
    <dbReference type="NCBI Taxonomy" id="2660641"/>
    <lineage>
        <taxon>Bacteria</taxon>
        <taxon>Pseudomonadati</taxon>
        <taxon>Pseudomonadota</taxon>
        <taxon>Betaproteobacteria</taxon>
        <taxon>Burkholderiales</taxon>
        <taxon>Oxalobacteraceae</taxon>
        <taxon>Telluria group</taxon>
        <taxon>Pseudoduganella</taxon>
    </lineage>
</organism>
<keyword evidence="3" id="KW-1185">Reference proteome</keyword>
<evidence type="ECO:0000256" key="1">
    <source>
        <dbReference type="SAM" id="MobiDB-lite"/>
    </source>
</evidence>
<dbReference type="AlphaFoldDB" id="A0A7X4KQJ2"/>
<proteinExistence type="predicted"/>
<accession>A0A7X4KQJ2</accession>
<sequence length="93" mass="10362">MQPVPHPSKEQVRAYMMQRSQAQRPPPAPDEIRRQLGWCWQYGNGIDGGAGLTLCPVFPSPQFTFVLPGNIAQLSALLTVEWLFLAAGYRVAH</sequence>
<gene>
    <name evidence="2" type="ORF">GTP77_28755</name>
</gene>
<comment type="caution">
    <text evidence="2">The sequence shown here is derived from an EMBL/GenBank/DDBJ whole genome shotgun (WGS) entry which is preliminary data.</text>
</comment>
<evidence type="ECO:0000313" key="3">
    <source>
        <dbReference type="Proteomes" id="UP000450676"/>
    </source>
</evidence>